<gene>
    <name evidence="3" type="ORF">Cni_G01775</name>
</gene>
<dbReference type="PANTHER" id="PTHR33021">
    <property type="entry name" value="BLUE COPPER PROTEIN"/>
    <property type="match status" value="1"/>
</dbReference>
<dbReference type="Gene3D" id="2.60.40.420">
    <property type="entry name" value="Cupredoxins - blue copper proteins"/>
    <property type="match status" value="1"/>
</dbReference>
<evidence type="ECO:0000259" key="2">
    <source>
        <dbReference type="PROSITE" id="PS51485"/>
    </source>
</evidence>
<name>A0AAQ3Q239_9LILI</name>
<dbReference type="GO" id="GO:0009055">
    <property type="term" value="F:electron transfer activity"/>
    <property type="evidence" value="ECO:0007669"/>
    <property type="project" value="InterPro"/>
</dbReference>
<protein>
    <recommendedName>
        <fullName evidence="2">Phytocyanin domain-containing protein</fullName>
    </recommendedName>
</protein>
<dbReference type="AlphaFoldDB" id="A0AAQ3Q239"/>
<dbReference type="InterPro" id="IPR039391">
    <property type="entry name" value="Phytocyanin-like"/>
</dbReference>
<dbReference type="SUPFAM" id="SSF49503">
    <property type="entry name" value="Cupredoxins"/>
    <property type="match status" value="1"/>
</dbReference>
<dbReference type="Proteomes" id="UP001327560">
    <property type="component" value="Chromosome 1"/>
</dbReference>
<evidence type="ECO:0000313" key="4">
    <source>
        <dbReference type="Proteomes" id="UP001327560"/>
    </source>
</evidence>
<proteinExistence type="predicted"/>
<accession>A0AAQ3Q239</accession>
<dbReference type="InterPro" id="IPR008972">
    <property type="entry name" value="Cupredoxin"/>
</dbReference>
<dbReference type="GO" id="GO:0005886">
    <property type="term" value="C:plasma membrane"/>
    <property type="evidence" value="ECO:0007669"/>
    <property type="project" value="TreeGrafter"/>
</dbReference>
<dbReference type="PROSITE" id="PS51485">
    <property type="entry name" value="PHYTOCYANIN"/>
    <property type="match status" value="1"/>
</dbReference>
<feature type="signal peptide" evidence="1">
    <location>
        <begin position="1"/>
        <end position="20"/>
    </location>
</feature>
<keyword evidence="4" id="KW-1185">Reference proteome</keyword>
<dbReference type="Pfam" id="PF02298">
    <property type="entry name" value="Cu_bind_like"/>
    <property type="match status" value="1"/>
</dbReference>
<dbReference type="EMBL" id="CP136890">
    <property type="protein sequence ID" value="WOK93082.1"/>
    <property type="molecule type" value="Genomic_DNA"/>
</dbReference>
<dbReference type="InterPro" id="IPR003245">
    <property type="entry name" value="Phytocyanin_dom"/>
</dbReference>
<organism evidence="3 4">
    <name type="scientific">Canna indica</name>
    <name type="common">Indian-shot</name>
    <dbReference type="NCBI Taxonomy" id="4628"/>
    <lineage>
        <taxon>Eukaryota</taxon>
        <taxon>Viridiplantae</taxon>
        <taxon>Streptophyta</taxon>
        <taxon>Embryophyta</taxon>
        <taxon>Tracheophyta</taxon>
        <taxon>Spermatophyta</taxon>
        <taxon>Magnoliopsida</taxon>
        <taxon>Liliopsida</taxon>
        <taxon>Zingiberales</taxon>
        <taxon>Cannaceae</taxon>
        <taxon>Canna</taxon>
    </lineage>
</organism>
<evidence type="ECO:0000256" key="1">
    <source>
        <dbReference type="SAM" id="SignalP"/>
    </source>
</evidence>
<reference evidence="3 4" key="1">
    <citation type="submission" date="2023-10" db="EMBL/GenBank/DDBJ databases">
        <title>Chromosome-scale genome assembly provides insights into flower coloration mechanisms of Canna indica.</title>
        <authorList>
            <person name="Li C."/>
        </authorList>
    </citation>
    <scope>NUCLEOTIDE SEQUENCE [LARGE SCALE GENOMIC DNA]</scope>
    <source>
        <tissue evidence="3">Flower</tissue>
    </source>
</reference>
<feature type="chain" id="PRO_5042841573" description="Phytocyanin domain-containing protein" evidence="1">
    <location>
        <begin position="21"/>
        <end position="117"/>
    </location>
</feature>
<evidence type="ECO:0000313" key="3">
    <source>
        <dbReference type="EMBL" id="WOK93082.1"/>
    </source>
</evidence>
<sequence>MDVVVGVVLWAHLTFTITHAWHRQNHDVLEVKRSDYDSCTVPATPLSSDRSGNTTIALKAAGMRYFICGVVGHCRIGMKLAISVRATSFSSLPPTARLDPALLQWSDPDLIPVGSGA</sequence>
<dbReference type="PANTHER" id="PTHR33021:SF339">
    <property type="entry name" value="OS07G0570600 PROTEIN"/>
    <property type="match status" value="1"/>
</dbReference>
<feature type="domain" description="Phytocyanin" evidence="2">
    <location>
        <begin position="1"/>
        <end position="86"/>
    </location>
</feature>
<keyword evidence="1" id="KW-0732">Signal</keyword>